<protein>
    <submittedName>
        <fullName evidence="8">YihY/virulence factor BrkB family protein</fullName>
    </submittedName>
</protein>
<feature type="transmembrane region" description="Helical" evidence="7">
    <location>
        <begin position="266"/>
        <end position="288"/>
    </location>
</feature>
<evidence type="ECO:0000256" key="2">
    <source>
        <dbReference type="ARBA" id="ARBA00022475"/>
    </source>
</evidence>
<feature type="region of interest" description="Disordered" evidence="6">
    <location>
        <begin position="1"/>
        <end position="27"/>
    </location>
</feature>
<keyword evidence="9" id="KW-1185">Reference proteome</keyword>
<feature type="compositionally biased region" description="Basic and acidic residues" evidence="6">
    <location>
        <begin position="1"/>
        <end position="11"/>
    </location>
</feature>
<evidence type="ECO:0000256" key="1">
    <source>
        <dbReference type="ARBA" id="ARBA00004651"/>
    </source>
</evidence>
<comment type="subcellular location">
    <subcellularLocation>
        <location evidence="1">Cell membrane</location>
        <topology evidence="1">Multi-pass membrane protein</topology>
    </subcellularLocation>
</comment>
<dbReference type="PIRSF" id="PIRSF035875">
    <property type="entry name" value="RNase_BN"/>
    <property type="match status" value="1"/>
</dbReference>
<feature type="transmembrane region" description="Helical" evidence="7">
    <location>
        <begin position="53"/>
        <end position="75"/>
    </location>
</feature>
<keyword evidence="2" id="KW-1003">Cell membrane</keyword>
<dbReference type="Proteomes" id="UP001501161">
    <property type="component" value="Unassembled WGS sequence"/>
</dbReference>
<organism evidence="8 9">
    <name type="scientific">Nocardioides furvisabuli</name>
    <dbReference type="NCBI Taxonomy" id="375542"/>
    <lineage>
        <taxon>Bacteria</taxon>
        <taxon>Bacillati</taxon>
        <taxon>Actinomycetota</taxon>
        <taxon>Actinomycetes</taxon>
        <taxon>Propionibacteriales</taxon>
        <taxon>Nocardioidaceae</taxon>
        <taxon>Nocardioides</taxon>
    </lineage>
</organism>
<evidence type="ECO:0000256" key="3">
    <source>
        <dbReference type="ARBA" id="ARBA00022692"/>
    </source>
</evidence>
<feature type="transmembrane region" description="Helical" evidence="7">
    <location>
        <begin position="228"/>
        <end position="254"/>
    </location>
</feature>
<dbReference type="NCBIfam" id="TIGR00765">
    <property type="entry name" value="yihY_not_rbn"/>
    <property type="match status" value="1"/>
</dbReference>
<dbReference type="InterPro" id="IPR017039">
    <property type="entry name" value="Virul_fac_BrkB"/>
</dbReference>
<reference evidence="9" key="1">
    <citation type="journal article" date="2019" name="Int. J. Syst. Evol. Microbiol.">
        <title>The Global Catalogue of Microorganisms (GCM) 10K type strain sequencing project: providing services to taxonomists for standard genome sequencing and annotation.</title>
        <authorList>
            <consortium name="The Broad Institute Genomics Platform"/>
            <consortium name="The Broad Institute Genome Sequencing Center for Infectious Disease"/>
            <person name="Wu L."/>
            <person name="Ma J."/>
        </authorList>
    </citation>
    <scope>NUCLEOTIDE SEQUENCE [LARGE SCALE GENOMIC DNA]</scope>
    <source>
        <strain evidence="9">JCM 13813</strain>
    </source>
</reference>
<keyword evidence="3 7" id="KW-0812">Transmembrane</keyword>
<evidence type="ECO:0000256" key="4">
    <source>
        <dbReference type="ARBA" id="ARBA00022989"/>
    </source>
</evidence>
<comment type="caution">
    <text evidence="8">The sequence shown here is derived from an EMBL/GenBank/DDBJ whole genome shotgun (WGS) entry which is preliminary data.</text>
</comment>
<dbReference type="PANTHER" id="PTHR30213:SF0">
    <property type="entry name" value="UPF0761 MEMBRANE PROTEIN YIHY"/>
    <property type="match status" value="1"/>
</dbReference>
<keyword evidence="5 7" id="KW-0472">Membrane</keyword>
<dbReference type="RefSeq" id="WP_231250113.1">
    <property type="nucleotide sequence ID" value="NZ_BAAAMQ010000005.1"/>
</dbReference>
<name>A0ABP5ICN9_9ACTN</name>
<sequence length="304" mass="32277">MPESTRPDKGGEHRRRTGPRYPTGIPREGWTQVARRVWQEAGADQVPLMAAGVAFWAFISLFPAMVAAVSVYGLLADASTVTRQAEAVAAALPQDAAALVVSQMEAISAESRDALSLSLALSVLLSLWSSSAAVSNLMTAVNAAYDEEETRSYVRRKGLALLLSLGAIVFVLVAIGLIAVAPVLLDTFASPGTTRTMLDVGRWVGLVLAVLTGTAVVYTVAPDRDAPRLAWVSVGSVVATATWMLASLGFSLYVDNLGRYSSTYGSLAGVAVLMLWFWITALVVLVGAEVNAEAEKETDRDTTW</sequence>
<evidence type="ECO:0000313" key="9">
    <source>
        <dbReference type="Proteomes" id="UP001501161"/>
    </source>
</evidence>
<accession>A0ABP5ICN9</accession>
<evidence type="ECO:0000256" key="7">
    <source>
        <dbReference type="SAM" id="Phobius"/>
    </source>
</evidence>
<evidence type="ECO:0000313" key="8">
    <source>
        <dbReference type="EMBL" id="GAA2098148.1"/>
    </source>
</evidence>
<keyword evidence="4 7" id="KW-1133">Transmembrane helix</keyword>
<gene>
    <name evidence="8" type="ORF">GCM10009726_07020</name>
</gene>
<evidence type="ECO:0000256" key="6">
    <source>
        <dbReference type="SAM" id="MobiDB-lite"/>
    </source>
</evidence>
<evidence type="ECO:0000256" key="5">
    <source>
        <dbReference type="ARBA" id="ARBA00023136"/>
    </source>
</evidence>
<feature type="transmembrane region" description="Helical" evidence="7">
    <location>
        <begin position="159"/>
        <end position="183"/>
    </location>
</feature>
<dbReference type="Pfam" id="PF03631">
    <property type="entry name" value="Virul_fac_BrkB"/>
    <property type="match status" value="1"/>
</dbReference>
<feature type="transmembrane region" description="Helical" evidence="7">
    <location>
        <begin position="203"/>
        <end position="221"/>
    </location>
</feature>
<dbReference type="PANTHER" id="PTHR30213">
    <property type="entry name" value="INNER MEMBRANE PROTEIN YHJD"/>
    <property type="match status" value="1"/>
</dbReference>
<dbReference type="EMBL" id="BAAAMQ010000005">
    <property type="protein sequence ID" value="GAA2098148.1"/>
    <property type="molecule type" value="Genomic_DNA"/>
</dbReference>
<proteinExistence type="predicted"/>